<proteinExistence type="predicted"/>
<dbReference type="AlphaFoldDB" id="A0A8D8TI89"/>
<sequence length="106" mass="12568">MKNTIRYHRDKMQEIVGEILIAEVKYSTHQEMLEDEKPNIIMKATNVMQEIVEKIPTIIVKATYVMHKIVEEIPISIVKATYVMLEIVDEILIHFRERLEMELMII</sequence>
<accession>A0A8D8TI89</accession>
<evidence type="ECO:0000313" key="1">
    <source>
        <dbReference type="EMBL" id="CAG6688960.1"/>
    </source>
</evidence>
<protein>
    <submittedName>
        <fullName evidence="1">Uncharacterized protein</fullName>
    </submittedName>
</protein>
<name>A0A8D8TI89_9HEMI</name>
<dbReference type="EMBL" id="HBUF01289677">
    <property type="protein sequence ID" value="CAG6688960.1"/>
    <property type="molecule type" value="Transcribed_RNA"/>
</dbReference>
<reference evidence="1" key="1">
    <citation type="submission" date="2021-05" db="EMBL/GenBank/DDBJ databases">
        <authorList>
            <person name="Alioto T."/>
            <person name="Alioto T."/>
            <person name="Gomez Garrido J."/>
        </authorList>
    </citation>
    <scope>NUCLEOTIDE SEQUENCE</scope>
</reference>
<organism evidence="1">
    <name type="scientific">Cacopsylla melanoneura</name>
    <dbReference type="NCBI Taxonomy" id="428564"/>
    <lineage>
        <taxon>Eukaryota</taxon>
        <taxon>Metazoa</taxon>
        <taxon>Ecdysozoa</taxon>
        <taxon>Arthropoda</taxon>
        <taxon>Hexapoda</taxon>
        <taxon>Insecta</taxon>
        <taxon>Pterygota</taxon>
        <taxon>Neoptera</taxon>
        <taxon>Paraneoptera</taxon>
        <taxon>Hemiptera</taxon>
        <taxon>Sternorrhyncha</taxon>
        <taxon>Psylloidea</taxon>
        <taxon>Psyllidae</taxon>
        <taxon>Psyllinae</taxon>
        <taxon>Cacopsylla</taxon>
    </lineage>
</organism>